<dbReference type="PANTHER" id="PTHR24364:SF18">
    <property type="entry name" value="LP06937P"/>
    <property type="match status" value="1"/>
</dbReference>
<dbReference type="Proteomes" id="UP000789390">
    <property type="component" value="Unassembled WGS sequence"/>
</dbReference>
<gene>
    <name evidence="7" type="ORF">DGAL_LOCUS10860</name>
</gene>
<feature type="region of interest" description="Disordered" evidence="4">
    <location>
        <begin position="603"/>
        <end position="635"/>
    </location>
</feature>
<reference evidence="7" key="1">
    <citation type="submission" date="2021-11" db="EMBL/GenBank/DDBJ databases">
        <authorList>
            <person name="Schell T."/>
        </authorList>
    </citation>
    <scope>NUCLEOTIDE SEQUENCE</scope>
    <source>
        <strain evidence="7">M5</strain>
    </source>
</reference>
<evidence type="ECO:0000256" key="2">
    <source>
        <dbReference type="ARBA" id="ARBA00022729"/>
    </source>
</evidence>
<evidence type="ECO:0000256" key="1">
    <source>
        <dbReference type="ARBA" id="ARBA00022614"/>
    </source>
</evidence>
<evidence type="ECO:0000256" key="4">
    <source>
        <dbReference type="SAM" id="MobiDB-lite"/>
    </source>
</evidence>
<feature type="compositionally biased region" description="Polar residues" evidence="4">
    <location>
        <begin position="626"/>
        <end position="635"/>
    </location>
</feature>
<protein>
    <submittedName>
        <fullName evidence="7">Uncharacterized protein</fullName>
    </submittedName>
</protein>
<feature type="signal peptide" evidence="6">
    <location>
        <begin position="1"/>
        <end position="26"/>
    </location>
</feature>
<dbReference type="OrthoDB" id="676979at2759"/>
<keyword evidence="5" id="KW-1133">Transmembrane helix</keyword>
<keyword evidence="3" id="KW-0677">Repeat</keyword>
<feature type="chain" id="PRO_5035240381" evidence="6">
    <location>
        <begin position="27"/>
        <end position="635"/>
    </location>
</feature>
<dbReference type="PANTHER" id="PTHR24364">
    <property type="entry name" value="LP06937P"/>
    <property type="match status" value="1"/>
</dbReference>
<accession>A0A8J2RUP4</accession>
<dbReference type="EMBL" id="CAKKLH010000277">
    <property type="protein sequence ID" value="CAH0107540.1"/>
    <property type="molecule type" value="Genomic_DNA"/>
</dbReference>
<organism evidence="7 8">
    <name type="scientific">Daphnia galeata</name>
    <dbReference type="NCBI Taxonomy" id="27404"/>
    <lineage>
        <taxon>Eukaryota</taxon>
        <taxon>Metazoa</taxon>
        <taxon>Ecdysozoa</taxon>
        <taxon>Arthropoda</taxon>
        <taxon>Crustacea</taxon>
        <taxon>Branchiopoda</taxon>
        <taxon>Diplostraca</taxon>
        <taxon>Cladocera</taxon>
        <taxon>Anomopoda</taxon>
        <taxon>Daphniidae</taxon>
        <taxon>Daphnia</taxon>
    </lineage>
</organism>
<feature type="transmembrane region" description="Helical" evidence="5">
    <location>
        <begin position="504"/>
        <end position="529"/>
    </location>
</feature>
<dbReference type="GO" id="GO:0016020">
    <property type="term" value="C:membrane"/>
    <property type="evidence" value="ECO:0007669"/>
    <property type="project" value="TreeGrafter"/>
</dbReference>
<keyword evidence="5" id="KW-0812">Transmembrane</keyword>
<keyword evidence="5" id="KW-0472">Membrane</keyword>
<dbReference type="SUPFAM" id="SSF52047">
    <property type="entry name" value="RNI-like"/>
    <property type="match status" value="1"/>
</dbReference>
<evidence type="ECO:0000256" key="3">
    <source>
        <dbReference type="ARBA" id="ARBA00022737"/>
    </source>
</evidence>
<feature type="compositionally biased region" description="Low complexity" evidence="4">
    <location>
        <begin position="407"/>
        <end position="430"/>
    </location>
</feature>
<evidence type="ECO:0000256" key="6">
    <source>
        <dbReference type="SAM" id="SignalP"/>
    </source>
</evidence>
<name>A0A8J2RUP4_9CRUS</name>
<dbReference type="InterPro" id="IPR052286">
    <property type="entry name" value="Wnt_signaling_inhibitor"/>
</dbReference>
<proteinExistence type="predicted"/>
<feature type="region of interest" description="Disordered" evidence="4">
    <location>
        <begin position="400"/>
        <end position="430"/>
    </location>
</feature>
<evidence type="ECO:0000256" key="5">
    <source>
        <dbReference type="SAM" id="Phobius"/>
    </source>
</evidence>
<keyword evidence="1" id="KW-0433">Leucine-rich repeat</keyword>
<dbReference type="InterPro" id="IPR032675">
    <property type="entry name" value="LRR_dom_sf"/>
</dbReference>
<sequence>MRTFAFSLKLTFSWVLFFSLWSSNHAQQSRCYDAMNVPIYSPCYCDGTGGGNLDITCLGSLVTFQQIQLIFQDSTELEINRFALVPDVGKPNKIDIIDNLLDNKRARVISIASCTFGSTLNINPKAFRSSSNYAQEFSITDCDIDQLNWKFLQNFLQMINIRLTSVTGIHSFSSLPRLRKAEQLSFIDCLGFDNSLLNEKFPAQSLPALKTLVFDGSTDLINPVADDIMLSLASNGVPLNDLAIRRSPLITLVPGSLGDIESLTSIDLSNNKIELVTSNAFNFLNNLSVRLIDLSNNAVNDISYDAFSQGNYGGANILLDNNVLTNFEWEVFLEALDEMNQTNSGLVSIVGNSIICSDCKLAWLIRDNPNLLRWVSGGTCDSGATFEELSPGDYGSTCSVITPRPPITSTTKVPTTEVPTTEVPTTEVPTTEIPTTEIPTTEIPTTEALTTEIPTTSTEVPTTEIPTTKTTTTVAPTTKVENPTTTEGISTTIEPTKNTDNTQLLLYITCGLVALILLILIIGCTYMVYTKKARKKKRESFSSESSNIFSVRSSSSRIPAVNNTLSGVPRTNVGPVPQISSTYPRANIPPVVQGPGGKFYIQSSGATNTNAANNTKTKANTQQTQGKSTTRQGYY</sequence>
<keyword evidence="8" id="KW-1185">Reference proteome</keyword>
<feature type="compositionally biased region" description="Low complexity" evidence="4">
    <location>
        <begin position="606"/>
        <end position="625"/>
    </location>
</feature>
<evidence type="ECO:0000313" key="8">
    <source>
        <dbReference type="Proteomes" id="UP000789390"/>
    </source>
</evidence>
<dbReference type="Gene3D" id="3.80.10.10">
    <property type="entry name" value="Ribonuclease Inhibitor"/>
    <property type="match status" value="1"/>
</dbReference>
<keyword evidence="2 6" id="KW-0732">Signal</keyword>
<dbReference type="AlphaFoldDB" id="A0A8J2RUP4"/>
<evidence type="ECO:0000313" key="7">
    <source>
        <dbReference type="EMBL" id="CAH0107540.1"/>
    </source>
</evidence>
<feature type="region of interest" description="Disordered" evidence="4">
    <location>
        <begin position="559"/>
        <end position="587"/>
    </location>
</feature>
<comment type="caution">
    <text evidence="7">The sequence shown here is derived from an EMBL/GenBank/DDBJ whole genome shotgun (WGS) entry which is preliminary data.</text>
</comment>